<dbReference type="InterPro" id="IPR029058">
    <property type="entry name" value="AB_hydrolase_fold"/>
</dbReference>
<dbReference type="Pfam" id="PF07859">
    <property type="entry name" value="Abhydrolase_3"/>
    <property type="match status" value="1"/>
</dbReference>
<proteinExistence type="predicted"/>
<evidence type="ECO:0000313" key="3">
    <source>
        <dbReference type="EMBL" id="RVX67852.1"/>
    </source>
</evidence>
<dbReference type="SUPFAM" id="SSF53474">
    <property type="entry name" value="alpha/beta-Hydrolases"/>
    <property type="match status" value="1"/>
</dbReference>
<dbReference type="VEuPathDB" id="FungiDB:PV10_03716"/>
<accession>A0A438MVR3</accession>
<dbReference type="EMBL" id="NAJM01000044">
    <property type="protein sequence ID" value="RVX67852.1"/>
    <property type="molecule type" value="Genomic_DNA"/>
</dbReference>
<dbReference type="GO" id="GO:0016787">
    <property type="term" value="F:hydrolase activity"/>
    <property type="evidence" value="ECO:0007669"/>
    <property type="project" value="UniProtKB-KW"/>
</dbReference>
<feature type="domain" description="Alpha/beta hydrolase fold-3" evidence="2">
    <location>
        <begin position="95"/>
        <end position="310"/>
    </location>
</feature>
<dbReference type="InterPro" id="IPR013094">
    <property type="entry name" value="AB_hydrolase_3"/>
</dbReference>
<dbReference type="PANTHER" id="PTHR48081">
    <property type="entry name" value="AB HYDROLASE SUPERFAMILY PROTEIN C4A8.06C"/>
    <property type="match status" value="1"/>
</dbReference>
<name>A0A438MVR3_EXOME</name>
<comment type="caution">
    <text evidence="3">The sequence shown here is derived from an EMBL/GenBank/DDBJ whole genome shotgun (WGS) entry which is preliminary data.</text>
</comment>
<evidence type="ECO:0000313" key="4">
    <source>
        <dbReference type="Proteomes" id="UP000288859"/>
    </source>
</evidence>
<dbReference type="AlphaFoldDB" id="A0A438MVR3"/>
<dbReference type="OrthoDB" id="408631at2759"/>
<evidence type="ECO:0000256" key="1">
    <source>
        <dbReference type="ARBA" id="ARBA00022801"/>
    </source>
</evidence>
<gene>
    <name evidence="3" type="ORF">B0A52_07780</name>
</gene>
<dbReference type="InterPro" id="IPR050300">
    <property type="entry name" value="GDXG_lipolytic_enzyme"/>
</dbReference>
<dbReference type="Gene3D" id="3.40.50.1820">
    <property type="entry name" value="alpha/beta hydrolase"/>
    <property type="match status" value="1"/>
</dbReference>
<sequence>MADYEDVNYLLSLGVIDPEFQAWLEKTKPQPLNYDDVSDFKAMIAKRNAASKTARKQPPPGVIQTELHYATRDGDKVRATLYQPTVKPKDGSPLILIFHGGGFCTGAPESEEQTCQNFVQAFGAVCVSATYRLGPTYKFPTAHKDAWDCLKWAAENASSWGADPSVGFIVGGTSSGANITAVVTHMARDEGLSPPLTGHYLAAASLVPEEKLPEKYKKFYLSHQQNIDVPVLPRAARMMFLRGYEPDNDDSVWWAIFNHPKGHSNLPPIFLQVDGLDPLRDDSIIYERMLRQEYGIRTKMVVYPGLPHGHWNIYPWLKGSEKFREDQVAGMAFLLDREANYSKVWMKSTTG</sequence>
<organism evidence="3 4">
    <name type="scientific">Exophiala mesophila</name>
    <name type="common">Black yeast-like fungus</name>
    <dbReference type="NCBI Taxonomy" id="212818"/>
    <lineage>
        <taxon>Eukaryota</taxon>
        <taxon>Fungi</taxon>
        <taxon>Dikarya</taxon>
        <taxon>Ascomycota</taxon>
        <taxon>Pezizomycotina</taxon>
        <taxon>Eurotiomycetes</taxon>
        <taxon>Chaetothyriomycetidae</taxon>
        <taxon>Chaetothyriales</taxon>
        <taxon>Herpotrichiellaceae</taxon>
        <taxon>Exophiala</taxon>
    </lineage>
</organism>
<dbReference type="Proteomes" id="UP000288859">
    <property type="component" value="Unassembled WGS sequence"/>
</dbReference>
<evidence type="ECO:0000259" key="2">
    <source>
        <dbReference type="Pfam" id="PF07859"/>
    </source>
</evidence>
<reference evidence="3 4" key="1">
    <citation type="submission" date="2017-03" db="EMBL/GenBank/DDBJ databases">
        <title>Genomes of endolithic fungi from Antarctica.</title>
        <authorList>
            <person name="Coleine C."/>
            <person name="Masonjones S."/>
            <person name="Stajich J.E."/>
        </authorList>
    </citation>
    <scope>NUCLEOTIDE SEQUENCE [LARGE SCALE GENOMIC DNA]</scope>
    <source>
        <strain evidence="3 4">CCFEE 6314</strain>
    </source>
</reference>
<keyword evidence="1" id="KW-0378">Hydrolase</keyword>
<protein>
    <recommendedName>
        <fullName evidence="2">Alpha/beta hydrolase fold-3 domain-containing protein</fullName>
    </recommendedName>
</protein>